<dbReference type="CDD" id="cd00371">
    <property type="entry name" value="HMA"/>
    <property type="match status" value="1"/>
</dbReference>
<dbReference type="eggNOG" id="COG2608">
    <property type="taxonomic scope" value="Bacteria"/>
</dbReference>
<reference evidence="8 9" key="2">
    <citation type="journal article" date="2011" name="J. Bacteriol.">
        <title>Complete genome sequence of the anaerobic, halophilic alkalithermophile Natranaerobius thermophilus JW/NM-WN-LF.</title>
        <authorList>
            <person name="Zhao B."/>
            <person name="Mesbah N.M."/>
            <person name="Dalin E."/>
            <person name="Goodwin L."/>
            <person name="Nolan M."/>
            <person name="Pitluck S."/>
            <person name="Chertkov O."/>
            <person name="Brettin T.S."/>
            <person name="Han J."/>
            <person name="Larimer F.W."/>
            <person name="Land M.L."/>
            <person name="Hauser L."/>
            <person name="Kyrpides N."/>
            <person name="Wiegel J."/>
        </authorList>
    </citation>
    <scope>NUCLEOTIDE SEQUENCE [LARGE SCALE GENOMIC DNA]</scope>
    <source>
        <strain evidence="9">ATCC BAA-1301 / DSM 18059 / JW/NM-WN-LF</strain>
    </source>
</reference>
<dbReference type="OrthoDB" id="9813965at2"/>
<gene>
    <name evidence="8" type="ordered locus">Nther_1097</name>
</gene>
<evidence type="ECO:0000313" key="9">
    <source>
        <dbReference type="Proteomes" id="UP000001683"/>
    </source>
</evidence>
<dbReference type="InterPro" id="IPR036163">
    <property type="entry name" value="HMA_dom_sf"/>
</dbReference>
<dbReference type="PANTHER" id="PTHR46594">
    <property type="entry name" value="P-TYPE CATION-TRANSPORTING ATPASE"/>
    <property type="match status" value="1"/>
</dbReference>
<dbReference type="PANTHER" id="PTHR46594:SF4">
    <property type="entry name" value="P-TYPE CATION-TRANSPORTING ATPASE"/>
    <property type="match status" value="1"/>
</dbReference>
<evidence type="ECO:0000256" key="4">
    <source>
        <dbReference type="ARBA" id="ARBA00022723"/>
    </source>
</evidence>
<accession>B2A161</accession>
<proteinExistence type="predicted"/>
<dbReference type="Proteomes" id="UP000001683">
    <property type="component" value="Chromosome"/>
</dbReference>
<reference evidence="8 9" key="1">
    <citation type="submission" date="2008-04" db="EMBL/GenBank/DDBJ databases">
        <title>Complete sequence of chromosome of Natranaerobius thermophilus JW/NM-WN-LF.</title>
        <authorList>
            <consortium name="US DOE Joint Genome Institute"/>
            <person name="Copeland A."/>
            <person name="Lucas S."/>
            <person name="Lapidus A."/>
            <person name="Glavina del Rio T."/>
            <person name="Dalin E."/>
            <person name="Tice H."/>
            <person name="Bruce D."/>
            <person name="Goodwin L."/>
            <person name="Pitluck S."/>
            <person name="Chertkov O."/>
            <person name="Brettin T."/>
            <person name="Detter J.C."/>
            <person name="Han C."/>
            <person name="Kuske C.R."/>
            <person name="Schmutz J."/>
            <person name="Larimer F."/>
            <person name="Land M."/>
            <person name="Hauser L."/>
            <person name="Kyrpides N."/>
            <person name="Lykidis A."/>
            <person name="Mesbah N.M."/>
            <person name="Wiegel J."/>
        </authorList>
    </citation>
    <scope>NUCLEOTIDE SEQUENCE [LARGE SCALE GENOMIC DNA]</scope>
    <source>
        <strain evidence="9">ATCC BAA-1301 / DSM 18059 / JW/NM-WN-LF</strain>
    </source>
</reference>
<keyword evidence="3" id="KW-0963">Cytoplasm</keyword>
<keyword evidence="6" id="KW-0143">Chaperone</keyword>
<dbReference type="RefSeq" id="WP_012447556.1">
    <property type="nucleotide sequence ID" value="NC_010718.1"/>
</dbReference>
<name>B2A161_NATTJ</name>
<evidence type="ECO:0000313" key="8">
    <source>
        <dbReference type="EMBL" id="ACB84681.1"/>
    </source>
</evidence>
<dbReference type="GO" id="GO:0005737">
    <property type="term" value="C:cytoplasm"/>
    <property type="evidence" value="ECO:0007669"/>
    <property type="project" value="UniProtKB-SubCell"/>
</dbReference>
<dbReference type="PRINTS" id="PR00944">
    <property type="entry name" value="CUEXPORT"/>
</dbReference>
<dbReference type="EMBL" id="CP001034">
    <property type="protein sequence ID" value="ACB84681.1"/>
    <property type="molecule type" value="Genomic_DNA"/>
</dbReference>
<dbReference type="SUPFAM" id="SSF55008">
    <property type="entry name" value="HMA, heavy metal-associated domain"/>
    <property type="match status" value="1"/>
</dbReference>
<dbReference type="InterPro" id="IPR000428">
    <property type="entry name" value="Cu-bd"/>
</dbReference>
<dbReference type="InterPro" id="IPR006122">
    <property type="entry name" value="HMA_Cu_ion-bd"/>
</dbReference>
<dbReference type="AlphaFoldDB" id="B2A161"/>
<evidence type="ECO:0000256" key="2">
    <source>
        <dbReference type="ARBA" id="ARBA00015313"/>
    </source>
</evidence>
<dbReference type="InterPro" id="IPR049740">
    <property type="entry name" value="CopZ"/>
</dbReference>
<evidence type="ECO:0000256" key="3">
    <source>
        <dbReference type="ARBA" id="ARBA00022490"/>
    </source>
</evidence>
<feature type="domain" description="HMA" evidence="7">
    <location>
        <begin position="11"/>
        <end position="77"/>
    </location>
</feature>
<evidence type="ECO:0000256" key="6">
    <source>
        <dbReference type="ARBA" id="ARBA00023186"/>
    </source>
</evidence>
<dbReference type="STRING" id="457570.Nther_1097"/>
<dbReference type="NCBIfam" id="TIGR00003">
    <property type="entry name" value="copper ion binding protein"/>
    <property type="match status" value="1"/>
</dbReference>
<comment type="subcellular location">
    <subcellularLocation>
        <location evidence="1">Cytoplasm</location>
    </subcellularLocation>
</comment>
<protein>
    <recommendedName>
        <fullName evidence="2">Copper chaperone CopZ</fullName>
    </recommendedName>
</protein>
<dbReference type="Pfam" id="PF00403">
    <property type="entry name" value="HMA"/>
    <property type="match status" value="1"/>
</dbReference>
<dbReference type="GO" id="GO:0005507">
    <property type="term" value="F:copper ion binding"/>
    <property type="evidence" value="ECO:0007669"/>
    <property type="project" value="InterPro"/>
</dbReference>
<dbReference type="PROSITE" id="PS01047">
    <property type="entry name" value="HMA_1"/>
    <property type="match status" value="1"/>
</dbReference>
<dbReference type="InterPro" id="IPR006121">
    <property type="entry name" value="HMA_dom"/>
</dbReference>
<dbReference type="NCBIfam" id="NF033795">
    <property type="entry name" value="chaper_CopZ_Bs"/>
    <property type="match status" value="1"/>
</dbReference>
<keyword evidence="9" id="KW-1185">Reference proteome</keyword>
<dbReference type="GO" id="GO:0006825">
    <property type="term" value="P:copper ion transport"/>
    <property type="evidence" value="ECO:0007669"/>
    <property type="project" value="InterPro"/>
</dbReference>
<dbReference type="FunCoup" id="B2A161">
    <property type="interactions" value="42"/>
</dbReference>
<evidence type="ECO:0000256" key="5">
    <source>
        <dbReference type="ARBA" id="ARBA00023008"/>
    </source>
</evidence>
<dbReference type="Gene3D" id="3.30.70.100">
    <property type="match status" value="1"/>
</dbReference>
<dbReference type="InterPro" id="IPR017969">
    <property type="entry name" value="Heavy-metal-associated_CS"/>
</dbReference>
<evidence type="ECO:0000259" key="7">
    <source>
        <dbReference type="PROSITE" id="PS50846"/>
    </source>
</evidence>
<dbReference type="HOGENOM" id="CLU_134973_10_1_9"/>
<evidence type="ECO:0000256" key="1">
    <source>
        <dbReference type="ARBA" id="ARBA00004496"/>
    </source>
</evidence>
<keyword evidence="5" id="KW-0186">Copper</keyword>
<dbReference type="KEGG" id="nth:Nther_1097"/>
<sequence>MANCCGGNNLENITLKVEGMACEHCKKAIEKELNNLDGVDKAEVELSKGQVDVSFNPDRVTKEDLVNAITEAGYQVR</sequence>
<dbReference type="FunFam" id="3.30.70.100:FF:000005">
    <property type="entry name" value="Copper-exporting P-type ATPase A"/>
    <property type="match status" value="1"/>
</dbReference>
<dbReference type="InParanoid" id="B2A161"/>
<organism evidence="8 9">
    <name type="scientific">Natranaerobius thermophilus (strain ATCC BAA-1301 / DSM 18059 / JW/NM-WN-LF)</name>
    <dbReference type="NCBI Taxonomy" id="457570"/>
    <lineage>
        <taxon>Bacteria</taxon>
        <taxon>Bacillati</taxon>
        <taxon>Bacillota</taxon>
        <taxon>Clostridia</taxon>
        <taxon>Natranaerobiales</taxon>
        <taxon>Natranaerobiaceae</taxon>
        <taxon>Natranaerobius</taxon>
    </lineage>
</organism>
<dbReference type="PROSITE" id="PS50846">
    <property type="entry name" value="HMA_2"/>
    <property type="match status" value="1"/>
</dbReference>
<keyword evidence="4" id="KW-0479">Metal-binding</keyword>